<evidence type="ECO:0000313" key="1">
    <source>
        <dbReference type="EMBL" id="MPM05739.1"/>
    </source>
</evidence>
<reference evidence="1" key="1">
    <citation type="submission" date="2019-08" db="EMBL/GenBank/DDBJ databases">
        <authorList>
            <person name="Kucharzyk K."/>
            <person name="Murdoch R.W."/>
            <person name="Higgins S."/>
            <person name="Loffler F."/>
        </authorList>
    </citation>
    <scope>NUCLEOTIDE SEQUENCE</scope>
</reference>
<proteinExistence type="predicted"/>
<gene>
    <name evidence="1" type="ORF">SDC9_52030</name>
</gene>
<protein>
    <recommendedName>
        <fullName evidence="2">Asp23/Gls24 family envelope stress response protein</fullName>
    </recommendedName>
</protein>
<dbReference type="EMBL" id="VSSQ01001161">
    <property type="protein sequence ID" value="MPM05739.1"/>
    <property type="molecule type" value="Genomic_DNA"/>
</dbReference>
<evidence type="ECO:0008006" key="2">
    <source>
        <dbReference type="Google" id="ProtNLM"/>
    </source>
</evidence>
<name>A0A644WPY2_9ZZZZ</name>
<accession>A0A644WPY2</accession>
<dbReference type="Gene3D" id="3.40.50.300">
    <property type="entry name" value="P-loop containing nucleotide triphosphate hydrolases"/>
    <property type="match status" value="1"/>
</dbReference>
<dbReference type="AlphaFoldDB" id="A0A644WPY2"/>
<comment type="caution">
    <text evidence="1">The sequence shown here is derived from an EMBL/GenBank/DDBJ whole genome shotgun (WGS) entry which is preliminary data.</text>
</comment>
<dbReference type="SUPFAM" id="SSF52540">
    <property type="entry name" value="P-loop containing nucleoside triphosphate hydrolases"/>
    <property type="match status" value="1"/>
</dbReference>
<sequence>MMKSAAPGGFRVIAFVGPAGTGKSQRAQMVAQENEMDFLIDDGLVISKGRIMAGKSAKSERNLVRAIRRALFQFPDHRKTVRSFLQKSAPCKIMIIATSISMAEKITRALELPSPELIIDITEVASPEEIINARRERHEKGQHVIPVSRTQLRKNFAGKLVGHLRGLFKSVDREEGERTIVRPPFSFFGALTIDSTAIEDLVRHVVSLSAQVDAVKDIRVRSSEDEISLEITVNVTPGKFNFRQLGKVQQKRVASAVRYFTGMDIGSVDISIAEVVLP</sequence>
<dbReference type="InterPro" id="IPR027417">
    <property type="entry name" value="P-loop_NTPase"/>
</dbReference>
<organism evidence="1">
    <name type="scientific">bioreactor metagenome</name>
    <dbReference type="NCBI Taxonomy" id="1076179"/>
    <lineage>
        <taxon>unclassified sequences</taxon>
        <taxon>metagenomes</taxon>
        <taxon>ecological metagenomes</taxon>
    </lineage>
</organism>